<dbReference type="AlphaFoldDB" id="A0A4Z2IL96"/>
<reference evidence="1 2" key="1">
    <citation type="submission" date="2019-03" db="EMBL/GenBank/DDBJ databases">
        <title>First draft genome of Liparis tanakae, snailfish: a comprehensive survey of snailfish specific genes.</title>
        <authorList>
            <person name="Kim W."/>
            <person name="Song I."/>
            <person name="Jeong J.-H."/>
            <person name="Kim D."/>
            <person name="Kim S."/>
            <person name="Ryu S."/>
            <person name="Song J.Y."/>
            <person name="Lee S.K."/>
        </authorList>
    </citation>
    <scope>NUCLEOTIDE SEQUENCE [LARGE SCALE GENOMIC DNA]</scope>
    <source>
        <tissue evidence="1">Muscle</tissue>
    </source>
</reference>
<accession>A0A4Z2IL96</accession>
<comment type="caution">
    <text evidence="1">The sequence shown here is derived from an EMBL/GenBank/DDBJ whole genome shotgun (WGS) entry which is preliminary data.</text>
</comment>
<evidence type="ECO:0000313" key="1">
    <source>
        <dbReference type="EMBL" id="TNN77953.1"/>
    </source>
</evidence>
<evidence type="ECO:0000313" key="2">
    <source>
        <dbReference type="Proteomes" id="UP000314294"/>
    </source>
</evidence>
<proteinExistence type="predicted"/>
<sequence>MPASRGMQSRTNNLLCFIDSLSSMVNGIMTPSCRIHVRVTILTIDHEMQRGLAPGLGVHGPSLTLYRNSLLAGSLSVCSEEALGSSSDLGC</sequence>
<gene>
    <name evidence="1" type="ORF">EYF80_011705</name>
</gene>
<dbReference type="EMBL" id="SRLO01000077">
    <property type="protein sequence ID" value="TNN77953.1"/>
    <property type="molecule type" value="Genomic_DNA"/>
</dbReference>
<dbReference type="Proteomes" id="UP000314294">
    <property type="component" value="Unassembled WGS sequence"/>
</dbReference>
<keyword evidence="2" id="KW-1185">Reference proteome</keyword>
<protein>
    <submittedName>
        <fullName evidence="1">Uncharacterized protein</fullName>
    </submittedName>
</protein>
<organism evidence="1 2">
    <name type="scientific">Liparis tanakae</name>
    <name type="common">Tanaka's snailfish</name>
    <dbReference type="NCBI Taxonomy" id="230148"/>
    <lineage>
        <taxon>Eukaryota</taxon>
        <taxon>Metazoa</taxon>
        <taxon>Chordata</taxon>
        <taxon>Craniata</taxon>
        <taxon>Vertebrata</taxon>
        <taxon>Euteleostomi</taxon>
        <taxon>Actinopterygii</taxon>
        <taxon>Neopterygii</taxon>
        <taxon>Teleostei</taxon>
        <taxon>Neoteleostei</taxon>
        <taxon>Acanthomorphata</taxon>
        <taxon>Eupercaria</taxon>
        <taxon>Perciformes</taxon>
        <taxon>Cottioidei</taxon>
        <taxon>Cottales</taxon>
        <taxon>Liparidae</taxon>
        <taxon>Liparis</taxon>
    </lineage>
</organism>
<name>A0A4Z2IL96_9TELE</name>